<evidence type="ECO:0000313" key="1">
    <source>
        <dbReference type="EMBL" id="EFH57215.1"/>
    </source>
</evidence>
<reference evidence="2" key="1">
    <citation type="journal article" date="2011" name="Nat. Genet.">
        <title>The Arabidopsis lyrata genome sequence and the basis of rapid genome size change.</title>
        <authorList>
            <person name="Hu T.T."/>
            <person name="Pattyn P."/>
            <person name="Bakker E.G."/>
            <person name="Cao J."/>
            <person name="Cheng J.-F."/>
            <person name="Clark R.M."/>
            <person name="Fahlgren N."/>
            <person name="Fawcett J.A."/>
            <person name="Grimwood J."/>
            <person name="Gundlach H."/>
            <person name="Haberer G."/>
            <person name="Hollister J.D."/>
            <person name="Ossowski S."/>
            <person name="Ottilar R.P."/>
            <person name="Salamov A.A."/>
            <person name="Schneeberger K."/>
            <person name="Spannagl M."/>
            <person name="Wang X."/>
            <person name="Yang L."/>
            <person name="Nasrallah M.E."/>
            <person name="Bergelson J."/>
            <person name="Carrington J.C."/>
            <person name="Gaut B.S."/>
            <person name="Schmutz J."/>
            <person name="Mayer K.F.X."/>
            <person name="Van de Peer Y."/>
            <person name="Grigoriev I.V."/>
            <person name="Nordborg M."/>
            <person name="Weigel D."/>
            <person name="Guo Y.-L."/>
        </authorList>
    </citation>
    <scope>NUCLEOTIDE SEQUENCE [LARGE SCALE GENOMIC DNA]</scope>
    <source>
        <strain evidence="2">cv. MN47</strain>
    </source>
</reference>
<keyword evidence="2" id="KW-1185">Reference proteome</keyword>
<dbReference type="Proteomes" id="UP000008694">
    <property type="component" value="Unassembled WGS sequence"/>
</dbReference>
<evidence type="ECO:0000313" key="2">
    <source>
        <dbReference type="Proteomes" id="UP000008694"/>
    </source>
</evidence>
<accession>D7LIG4</accession>
<dbReference type="Gramene" id="scaffold_401219.1">
    <property type="protein sequence ID" value="scaffold_401219.1"/>
    <property type="gene ID" value="scaffold_401219.1"/>
</dbReference>
<protein>
    <submittedName>
        <fullName evidence="1">Uncharacterized protein</fullName>
    </submittedName>
</protein>
<gene>
    <name evidence="1" type="ORF">ARALYDRAFT_901718</name>
</gene>
<dbReference type="EMBL" id="GL348716">
    <property type="protein sequence ID" value="EFH57215.1"/>
    <property type="molecule type" value="Genomic_DNA"/>
</dbReference>
<sequence>MALGPKCPTTDDVDIGKFVAKAVDCLVINLKIKLLWSSCHVHEILFVIRKEDDKKMTM</sequence>
<name>D7LIG4_ARALL</name>
<dbReference type="AlphaFoldDB" id="D7LIG4"/>
<organism evidence="2">
    <name type="scientific">Arabidopsis lyrata subsp. lyrata</name>
    <name type="common">Lyre-leaved rock-cress</name>
    <dbReference type="NCBI Taxonomy" id="81972"/>
    <lineage>
        <taxon>Eukaryota</taxon>
        <taxon>Viridiplantae</taxon>
        <taxon>Streptophyta</taxon>
        <taxon>Embryophyta</taxon>
        <taxon>Tracheophyta</taxon>
        <taxon>Spermatophyta</taxon>
        <taxon>Magnoliopsida</taxon>
        <taxon>eudicotyledons</taxon>
        <taxon>Gunneridae</taxon>
        <taxon>Pentapetalae</taxon>
        <taxon>rosids</taxon>
        <taxon>malvids</taxon>
        <taxon>Brassicales</taxon>
        <taxon>Brassicaceae</taxon>
        <taxon>Camelineae</taxon>
        <taxon>Arabidopsis</taxon>
    </lineage>
</organism>
<dbReference type="HOGENOM" id="CLU_2981758_0_0_1"/>
<proteinExistence type="predicted"/>